<evidence type="ECO:0000313" key="2">
    <source>
        <dbReference type="EMBL" id="KAJ8892282.1"/>
    </source>
</evidence>
<evidence type="ECO:0000256" key="1">
    <source>
        <dbReference type="SAM" id="MobiDB-lite"/>
    </source>
</evidence>
<keyword evidence="3" id="KW-1185">Reference proteome</keyword>
<dbReference type="Proteomes" id="UP001159363">
    <property type="component" value="Chromosome 2"/>
</dbReference>
<organism evidence="2 3">
    <name type="scientific">Dryococelus australis</name>
    <dbReference type="NCBI Taxonomy" id="614101"/>
    <lineage>
        <taxon>Eukaryota</taxon>
        <taxon>Metazoa</taxon>
        <taxon>Ecdysozoa</taxon>
        <taxon>Arthropoda</taxon>
        <taxon>Hexapoda</taxon>
        <taxon>Insecta</taxon>
        <taxon>Pterygota</taxon>
        <taxon>Neoptera</taxon>
        <taxon>Polyneoptera</taxon>
        <taxon>Phasmatodea</taxon>
        <taxon>Verophasmatodea</taxon>
        <taxon>Anareolatae</taxon>
        <taxon>Phasmatidae</taxon>
        <taxon>Eurycanthinae</taxon>
        <taxon>Dryococelus</taxon>
    </lineage>
</organism>
<feature type="region of interest" description="Disordered" evidence="1">
    <location>
        <begin position="1"/>
        <end position="54"/>
    </location>
</feature>
<sequence>MKGRSRGLKLSRLFLSRGRSPSPNPLKGTSPPVSPTGYPLANIPSSPPSHANSWNKLQLHANHDEEELIPKRNILRTNTISTTFTYKPVITKRTEQ</sequence>
<name>A0ABQ9I719_9NEOP</name>
<evidence type="ECO:0000313" key="3">
    <source>
        <dbReference type="Proteomes" id="UP001159363"/>
    </source>
</evidence>
<proteinExistence type="predicted"/>
<comment type="caution">
    <text evidence="2">The sequence shown here is derived from an EMBL/GenBank/DDBJ whole genome shotgun (WGS) entry which is preliminary data.</text>
</comment>
<accession>A0ABQ9I719</accession>
<dbReference type="EMBL" id="JARBHB010000002">
    <property type="protein sequence ID" value="KAJ8892282.1"/>
    <property type="molecule type" value="Genomic_DNA"/>
</dbReference>
<protein>
    <submittedName>
        <fullName evidence="2">Uncharacterized protein</fullName>
    </submittedName>
</protein>
<gene>
    <name evidence="2" type="ORF">PR048_004862</name>
</gene>
<reference evidence="2 3" key="1">
    <citation type="submission" date="2023-02" db="EMBL/GenBank/DDBJ databases">
        <title>LHISI_Scaffold_Assembly.</title>
        <authorList>
            <person name="Stuart O.P."/>
            <person name="Cleave R."/>
            <person name="Magrath M.J.L."/>
            <person name="Mikheyev A.S."/>
        </authorList>
    </citation>
    <scope>NUCLEOTIDE SEQUENCE [LARGE SCALE GENOMIC DNA]</scope>
    <source>
        <strain evidence="2">Daus_M_001</strain>
        <tissue evidence="2">Leg muscle</tissue>
    </source>
</reference>